<name>A0A1F6CMN9_9BACT</name>
<keyword evidence="1" id="KW-0812">Transmembrane</keyword>
<protein>
    <recommendedName>
        <fullName evidence="4">DUF5666 domain-containing protein</fullName>
    </recommendedName>
</protein>
<evidence type="ECO:0000313" key="2">
    <source>
        <dbReference type="EMBL" id="OGG50368.1"/>
    </source>
</evidence>
<proteinExistence type="predicted"/>
<comment type="caution">
    <text evidence="2">The sequence shown here is derived from an EMBL/GenBank/DDBJ whole genome shotgun (WGS) entry which is preliminary data.</text>
</comment>
<feature type="transmembrane region" description="Helical" evidence="1">
    <location>
        <begin position="12"/>
        <end position="39"/>
    </location>
</feature>
<evidence type="ECO:0008006" key="4">
    <source>
        <dbReference type="Google" id="ProtNLM"/>
    </source>
</evidence>
<reference evidence="2 3" key="1">
    <citation type="journal article" date="2016" name="Nat. Commun.">
        <title>Thousands of microbial genomes shed light on interconnected biogeochemical processes in an aquifer system.</title>
        <authorList>
            <person name="Anantharaman K."/>
            <person name="Brown C.T."/>
            <person name="Hug L.A."/>
            <person name="Sharon I."/>
            <person name="Castelle C.J."/>
            <person name="Probst A.J."/>
            <person name="Thomas B.C."/>
            <person name="Singh A."/>
            <person name="Wilkins M.J."/>
            <person name="Karaoz U."/>
            <person name="Brodie E.L."/>
            <person name="Williams K.H."/>
            <person name="Hubbard S.S."/>
            <person name="Banfield J.F."/>
        </authorList>
    </citation>
    <scope>NUCLEOTIDE SEQUENCE [LARGE SCALE GENOMIC DNA]</scope>
</reference>
<keyword evidence="1" id="KW-0472">Membrane</keyword>
<dbReference type="EMBL" id="MFKW01000052">
    <property type="protein sequence ID" value="OGG50368.1"/>
    <property type="molecule type" value="Genomic_DNA"/>
</dbReference>
<keyword evidence="1" id="KW-1133">Transmembrane helix</keyword>
<accession>A0A1F6CMN9</accession>
<gene>
    <name evidence="2" type="ORF">A2704_05495</name>
</gene>
<sequence length="162" mass="17868">MYKEAKEFVRSPWFQGIMTGVGMAIIALVIFQAGVFVGYRKAAFAFKFGDNYYRTFGDHGPRPFQVPVGEKFMDAHGAAGKIIGVSFPTFVVEGPDSVEKVIRIGEDTEIRRFRDVATSSDLVAGDFVVILGKPNENAEVDAKLIRIMPPPPDIVKINSKKP</sequence>
<dbReference type="Proteomes" id="UP000176445">
    <property type="component" value="Unassembled WGS sequence"/>
</dbReference>
<evidence type="ECO:0000256" key="1">
    <source>
        <dbReference type="SAM" id="Phobius"/>
    </source>
</evidence>
<organism evidence="2 3">
    <name type="scientific">Candidatus Kaiserbacteria bacterium RIFCSPHIGHO2_01_FULL_54_36b</name>
    <dbReference type="NCBI Taxonomy" id="1798483"/>
    <lineage>
        <taxon>Bacteria</taxon>
        <taxon>Candidatus Kaiseribacteriota</taxon>
    </lineage>
</organism>
<dbReference type="AlphaFoldDB" id="A0A1F6CMN9"/>
<evidence type="ECO:0000313" key="3">
    <source>
        <dbReference type="Proteomes" id="UP000176445"/>
    </source>
</evidence>